<reference evidence="7" key="1">
    <citation type="journal article" date="2019" name="Int. J. Syst. Evol. Microbiol.">
        <title>The Global Catalogue of Microorganisms (GCM) 10K type strain sequencing project: providing services to taxonomists for standard genome sequencing and annotation.</title>
        <authorList>
            <consortium name="The Broad Institute Genomics Platform"/>
            <consortium name="The Broad Institute Genome Sequencing Center for Infectious Disease"/>
            <person name="Wu L."/>
            <person name="Ma J."/>
        </authorList>
    </citation>
    <scope>NUCLEOTIDE SEQUENCE [LARGE SCALE GENOMIC DNA]</scope>
    <source>
        <strain evidence="7">CCUG 36916</strain>
    </source>
</reference>
<dbReference type="Proteomes" id="UP001596237">
    <property type="component" value="Unassembled WGS sequence"/>
</dbReference>
<dbReference type="PANTHER" id="PTHR47506:SF1">
    <property type="entry name" value="HTH-TYPE TRANSCRIPTIONAL REGULATOR YJDC"/>
    <property type="match status" value="1"/>
</dbReference>
<dbReference type="PROSITE" id="PS50977">
    <property type="entry name" value="HTH_TETR_2"/>
    <property type="match status" value="1"/>
</dbReference>
<dbReference type="InterPro" id="IPR009057">
    <property type="entry name" value="Homeodomain-like_sf"/>
</dbReference>
<keyword evidence="2 4" id="KW-0238">DNA-binding</keyword>
<keyword evidence="7" id="KW-1185">Reference proteome</keyword>
<evidence type="ECO:0000256" key="3">
    <source>
        <dbReference type="ARBA" id="ARBA00023163"/>
    </source>
</evidence>
<evidence type="ECO:0000313" key="7">
    <source>
        <dbReference type="Proteomes" id="UP001596237"/>
    </source>
</evidence>
<evidence type="ECO:0000256" key="1">
    <source>
        <dbReference type="ARBA" id="ARBA00023015"/>
    </source>
</evidence>
<dbReference type="RefSeq" id="WP_009865853.1">
    <property type="nucleotide sequence ID" value="NZ_JBHSTT010000042.1"/>
</dbReference>
<dbReference type="InterPro" id="IPR001647">
    <property type="entry name" value="HTH_TetR"/>
</dbReference>
<dbReference type="InterPro" id="IPR036271">
    <property type="entry name" value="Tet_transcr_reg_TetR-rel_C_sf"/>
</dbReference>
<evidence type="ECO:0000256" key="4">
    <source>
        <dbReference type="PROSITE-ProRule" id="PRU00335"/>
    </source>
</evidence>
<keyword evidence="1" id="KW-0805">Transcription regulation</keyword>
<evidence type="ECO:0000256" key="2">
    <source>
        <dbReference type="ARBA" id="ARBA00023125"/>
    </source>
</evidence>
<dbReference type="Gene3D" id="1.10.357.10">
    <property type="entry name" value="Tetracycline Repressor, domain 2"/>
    <property type="match status" value="1"/>
</dbReference>
<comment type="caution">
    <text evidence="6">The sequence shown here is derived from an EMBL/GenBank/DDBJ whole genome shotgun (WGS) entry which is preliminary data.</text>
</comment>
<dbReference type="PANTHER" id="PTHR47506">
    <property type="entry name" value="TRANSCRIPTIONAL REGULATORY PROTEIN"/>
    <property type="match status" value="1"/>
</dbReference>
<evidence type="ECO:0000313" key="6">
    <source>
        <dbReference type="EMBL" id="MFC6390309.1"/>
    </source>
</evidence>
<organism evidence="6 7">
    <name type="scientific">Methylorubrum zatmanii</name>
    <dbReference type="NCBI Taxonomy" id="29429"/>
    <lineage>
        <taxon>Bacteria</taxon>
        <taxon>Pseudomonadati</taxon>
        <taxon>Pseudomonadota</taxon>
        <taxon>Alphaproteobacteria</taxon>
        <taxon>Hyphomicrobiales</taxon>
        <taxon>Methylobacteriaceae</taxon>
        <taxon>Methylorubrum</taxon>
    </lineage>
</organism>
<gene>
    <name evidence="6" type="ORF">ACFQDP_13345</name>
</gene>
<dbReference type="SUPFAM" id="SSF46689">
    <property type="entry name" value="Homeodomain-like"/>
    <property type="match status" value="1"/>
</dbReference>
<protein>
    <submittedName>
        <fullName evidence="6">TetR/AcrR family transcriptional regulator</fullName>
    </submittedName>
</protein>
<dbReference type="Pfam" id="PF00440">
    <property type="entry name" value="TetR_N"/>
    <property type="match status" value="1"/>
</dbReference>
<dbReference type="PRINTS" id="PR00455">
    <property type="entry name" value="HTHTETR"/>
</dbReference>
<proteinExistence type="predicted"/>
<sequence>MGASQTRQQIVDTADRLFYEHGFEATSFADIAKEVGLSRGNFYYHFKTKDEILDAVIAQRMSNTRALLAAWEQDAAAPADRILSFVHILIANRAKIMARGCPVGTLCNELAKLDHAAKNDAAGLFSLFRDWLVRQFAALGREADADALALHILMRSQGVAALATAFCDEDFIRREVADMEAWFHAQCPPPSFPVSDNRPMEPPCS</sequence>
<evidence type="ECO:0000259" key="5">
    <source>
        <dbReference type="PROSITE" id="PS50977"/>
    </source>
</evidence>
<feature type="DNA-binding region" description="H-T-H motif" evidence="4">
    <location>
        <begin position="27"/>
        <end position="46"/>
    </location>
</feature>
<keyword evidence="3" id="KW-0804">Transcription</keyword>
<dbReference type="SUPFAM" id="SSF48498">
    <property type="entry name" value="Tetracyclin repressor-like, C-terminal domain"/>
    <property type="match status" value="1"/>
</dbReference>
<name>A0ABW1WQ08_9HYPH</name>
<dbReference type="EMBL" id="JBHSTT010000042">
    <property type="protein sequence ID" value="MFC6390309.1"/>
    <property type="molecule type" value="Genomic_DNA"/>
</dbReference>
<feature type="domain" description="HTH tetR-type" evidence="5">
    <location>
        <begin position="4"/>
        <end position="64"/>
    </location>
</feature>
<accession>A0ABW1WQ08</accession>